<organism evidence="9 10">
    <name type="scientific">Candidatus Magasanikbacteria bacterium CG10_big_fil_rev_8_21_14_0_10_36_16</name>
    <dbReference type="NCBI Taxonomy" id="1974645"/>
    <lineage>
        <taxon>Bacteria</taxon>
        <taxon>Candidatus Magasanikiibacteriota</taxon>
    </lineage>
</organism>
<evidence type="ECO:0000256" key="3">
    <source>
        <dbReference type="ARBA" id="ARBA00008178"/>
    </source>
</evidence>
<evidence type="ECO:0000256" key="6">
    <source>
        <dbReference type="ARBA" id="ARBA00023239"/>
    </source>
</evidence>
<dbReference type="NCBIfam" id="TIGR01181">
    <property type="entry name" value="dTDP_gluc_dehyt"/>
    <property type="match status" value="1"/>
</dbReference>
<dbReference type="InterPro" id="IPR036291">
    <property type="entry name" value="NAD(P)-bd_dom_sf"/>
</dbReference>
<evidence type="ECO:0000256" key="7">
    <source>
        <dbReference type="RuleBase" id="RU004473"/>
    </source>
</evidence>
<evidence type="ECO:0000259" key="8">
    <source>
        <dbReference type="Pfam" id="PF16363"/>
    </source>
</evidence>
<dbReference type="Gene3D" id="3.90.25.10">
    <property type="entry name" value="UDP-galactose 4-epimerase, domain 1"/>
    <property type="match status" value="1"/>
</dbReference>
<dbReference type="GO" id="GO:0008460">
    <property type="term" value="F:dTDP-glucose 4,6-dehydratase activity"/>
    <property type="evidence" value="ECO:0007669"/>
    <property type="project" value="UniProtKB-EC"/>
</dbReference>
<comment type="similarity">
    <text evidence="3 7">Belongs to the NAD(P)-dependent epimerase/dehydratase family. dTDP-glucose dehydratase subfamily.</text>
</comment>
<evidence type="ECO:0000256" key="5">
    <source>
        <dbReference type="ARBA" id="ARBA00023027"/>
    </source>
</evidence>
<comment type="cofactor">
    <cofactor evidence="2 7">
        <name>NAD(+)</name>
        <dbReference type="ChEBI" id="CHEBI:57540"/>
    </cofactor>
</comment>
<dbReference type="GO" id="GO:0009225">
    <property type="term" value="P:nucleotide-sugar metabolic process"/>
    <property type="evidence" value="ECO:0007669"/>
    <property type="project" value="InterPro"/>
</dbReference>
<evidence type="ECO:0000256" key="1">
    <source>
        <dbReference type="ARBA" id="ARBA00001539"/>
    </source>
</evidence>
<dbReference type="Proteomes" id="UP000230852">
    <property type="component" value="Unassembled WGS sequence"/>
</dbReference>
<evidence type="ECO:0000256" key="4">
    <source>
        <dbReference type="ARBA" id="ARBA00011990"/>
    </source>
</evidence>
<accession>A0A2H0TYW4</accession>
<proteinExistence type="inferred from homology"/>
<dbReference type="SUPFAM" id="SSF51735">
    <property type="entry name" value="NAD(P)-binding Rossmann-fold domains"/>
    <property type="match status" value="1"/>
</dbReference>
<dbReference type="EC" id="4.2.1.46" evidence="4 7"/>
<dbReference type="CDD" id="cd05246">
    <property type="entry name" value="dTDP_GD_SDR_e"/>
    <property type="match status" value="1"/>
</dbReference>
<keyword evidence="5" id="KW-0520">NAD</keyword>
<keyword evidence="6 7" id="KW-0456">Lyase</keyword>
<sequence>MKLLVTGGAGFIGSNFIHYWFEKHPEDEVANFDLLTYAGNLENLKDIENNPKYKFIKGDICDRELVFSLVKDCDVVVHYAAETHVDRSIIDPSAFVRSNVLGTQILLDAVREYDKRLHHVSTDEVFGALKDFDPAFTEQTPYDPRSPYSASKAAADHLVRAYFHTYGIKMTISNCSNNYGRYMFPEKVLPLFIANLMEDKKLPVYGDGMQIRDWIHTLDHARGVDMILQKGKIGETYCLGGNNELTNLQLTKNLLKIMGKDESYIEFVKDRPGHDRRYAIDFTKAKTELGWEPQIKFEDGLHDMVEWYRNNQEWVERCRSGAYKDYYKKQYEDR</sequence>
<dbReference type="AlphaFoldDB" id="A0A2H0TYW4"/>
<dbReference type="EMBL" id="PFBU01000033">
    <property type="protein sequence ID" value="PIR78414.1"/>
    <property type="molecule type" value="Genomic_DNA"/>
</dbReference>
<comment type="caution">
    <text evidence="9">The sequence shown here is derived from an EMBL/GenBank/DDBJ whole genome shotgun (WGS) entry which is preliminary data.</text>
</comment>
<comment type="catalytic activity">
    <reaction evidence="1 7">
        <text>dTDP-alpha-D-glucose = dTDP-4-dehydro-6-deoxy-alpha-D-glucose + H2O</text>
        <dbReference type="Rhea" id="RHEA:17221"/>
        <dbReference type="ChEBI" id="CHEBI:15377"/>
        <dbReference type="ChEBI" id="CHEBI:57477"/>
        <dbReference type="ChEBI" id="CHEBI:57649"/>
        <dbReference type="EC" id="4.2.1.46"/>
    </reaction>
</comment>
<dbReference type="InterPro" id="IPR016040">
    <property type="entry name" value="NAD(P)-bd_dom"/>
</dbReference>
<evidence type="ECO:0000256" key="2">
    <source>
        <dbReference type="ARBA" id="ARBA00001911"/>
    </source>
</evidence>
<protein>
    <recommendedName>
        <fullName evidence="4 7">dTDP-glucose 4,6-dehydratase</fullName>
        <ecNumber evidence="4 7">4.2.1.46</ecNumber>
    </recommendedName>
</protein>
<dbReference type="PANTHER" id="PTHR43000">
    <property type="entry name" value="DTDP-D-GLUCOSE 4,6-DEHYDRATASE-RELATED"/>
    <property type="match status" value="1"/>
</dbReference>
<gene>
    <name evidence="9" type="primary">rfbB</name>
    <name evidence="9" type="ORF">COU28_01705</name>
</gene>
<reference evidence="10" key="1">
    <citation type="submission" date="2017-09" db="EMBL/GenBank/DDBJ databases">
        <title>Depth-based differentiation of microbial function through sediment-hosted aquifers and enrichment of novel symbionts in the deep terrestrial subsurface.</title>
        <authorList>
            <person name="Probst A.J."/>
            <person name="Ladd B."/>
            <person name="Jarett J.K."/>
            <person name="Geller-Mcgrath D.E."/>
            <person name="Sieber C.M.K."/>
            <person name="Emerson J.B."/>
            <person name="Anantharaman K."/>
            <person name="Thomas B.C."/>
            <person name="Malmstrom R."/>
            <person name="Stieglmeier M."/>
            <person name="Klingl A."/>
            <person name="Woyke T."/>
            <person name="Ryan C.M."/>
            <person name="Banfield J.F."/>
        </authorList>
    </citation>
    <scope>NUCLEOTIDE SEQUENCE [LARGE SCALE GENOMIC DNA]</scope>
</reference>
<name>A0A2H0TYW4_9BACT</name>
<evidence type="ECO:0000313" key="9">
    <source>
        <dbReference type="EMBL" id="PIR78414.1"/>
    </source>
</evidence>
<dbReference type="InterPro" id="IPR005888">
    <property type="entry name" value="dTDP_Gluc_deHydtase"/>
</dbReference>
<dbReference type="Gene3D" id="3.40.50.720">
    <property type="entry name" value="NAD(P)-binding Rossmann-like Domain"/>
    <property type="match status" value="1"/>
</dbReference>
<evidence type="ECO:0000313" key="10">
    <source>
        <dbReference type="Proteomes" id="UP000230852"/>
    </source>
</evidence>
<dbReference type="Pfam" id="PF16363">
    <property type="entry name" value="GDP_Man_Dehyd"/>
    <property type="match status" value="1"/>
</dbReference>
<feature type="domain" description="NAD(P)-binding" evidence="8">
    <location>
        <begin position="4"/>
        <end position="304"/>
    </location>
</feature>